<dbReference type="Gene3D" id="2.150.10.10">
    <property type="entry name" value="Serralysin-like metalloprotease, C-terminal"/>
    <property type="match status" value="1"/>
</dbReference>
<gene>
    <name evidence="15" type="ORF">VDLFYP95_01221</name>
</gene>
<sequence>MNKKLLVLAGIMSVLCANGLTVYADSTVSTNSENLLVNRSTNADGSTNYEISTTNYPTYQGTFIGSGGDINHGIRIESDGISISDTVEENAGHPDDRHSRIGAGYFDMYNGTHELVWLEDYGLAILDRKENKYMAQMEPKTFTMSNVQSGDKSELSTDGTKIMHYDNENSTEYNTNYGYNGVTITTTDGDHDNEKTVSLTNKGLDNGNNKIVNVSKGDVSKTSTDAINGSQLHEVKTQVDNNTNRISTLENNTVNIGDKVLNNAKSYTDRQVSKVGAASAALAGLHYLDYNPNDKWSFATSLGHYKHSTAGAIGASYQPNENSMVHAGVTVGGESMFNIGASFKVGEQDPALKTSRFEMAKQIKDLQADNASLRADNDELRAEVNEIKAALQKLQ</sequence>
<protein>
    <recommendedName>
        <fullName evidence="16">Hemagglutinin</fullName>
    </recommendedName>
</protein>
<keyword evidence="10" id="KW-0998">Cell outer membrane</keyword>
<evidence type="ECO:0000313" key="15">
    <source>
        <dbReference type="EMBL" id="VYT98752.1"/>
    </source>
</evidence>
<keyword evidence="8" id="KW-0653">Protein transport</keyword>
<dbReference type="Pfam" id="PF05662">
    <property type="entry name" value="YadA_stalk"/>
    <property type="match status" value="1"/>
</dbReference>
<keyword evidence="5" id="KW-1134">Transmembrane beta strand</keyword>
<feature type="chain" id="PRO_5026756504" description="Hemagglutinin" evidence="12">
    <location>
        <begin position="25"/>
        <end position="395"/>
    </location>
</feature>
<keyword evidence="11" id="KW-0175">Coiled coil</keyword>
<keyword evidence="4" id="KW-0813">Transport</keyword>
<dbReference type="GO" id="GO:0015031">
    <property type="term" value="P:protein transport"/>
    <property type="evidence" value="ECO:0007669"/>
    <property type="project" value="UniProtKB-KW"/>
</dbReference>
<evidence type="ECO:0000256" key="6">
    <source>
        <dbReference type="ARBA" id="ARBA00022692"/>
    </source>
</evidence>
<evidence type="ECO:0000256" key="12">
    <source>
        <dbReference type="SAM" id="SignalP"/>
    </source>
</evidence>
<evidence type="ECO:0000256" key="7">
    <source>
        <dbReference type="ARBA" id="ARBA00022729"/>
    </source>
</evidence>
<evidence type="ECO:0000256" key="5">
    <source>
        <dbReference type="ARBA" id="ARBA00022452"/>
    </source>
</evidence>
<proteinExistence type="inferred from homology"/>
<evidence type="ECO:0000256" key="1">
    <source>
        <dbReference type="ARBA" id="ARBA00004241"/>
    </source>
</evidence>
<dbReference type="Pfam" id="PF03895">
    <property type="entry name" value="YadA_anchor"/>
    <property type="match status" value="1"/>
</dbReference>
<feature type="domain" description="Trimeric autotransporter adhesin YadA-like stalk" evidence="14">
    <location>
        <begin position="210"/>
        <end position="253"/>
    </location>
</feature>
<dbReference type="SUPFAM" id="SSF101967">
    <property type="entry name" value="Adhesin YadA, collagen-binding domain"/>
    <property type="match status" value="1"/>
</dbReference>
<evidence type="ECO:0000256" key="11">
    <source>
        <dbReference type="SAM" id="Coils"/>
    </source>
</evidence>
<evidence type="ECO:0008006" key="16">
    <source>
        <dbReference type="Google" id="ProtNLM"/>
    </source>
</evidence>
<dbReference type="InterPro" id="IPR008635">
    <property type="entry name" value="Coiled_stalk_dom"/>
</dbReference>
<accession>A0A6N3BEM7</accession>
<comment type="subcellular location">
    <subcellularLocation>
        <location evidence="2">Cell outer membrane</location>
    </subcellularLocation>
    <subcellularLocation>
        <location evidence="1">Cell surface</location>
    </subcellularLocation>
</comment>
<evidence type="ECO:0000259" key="13">
    <source>
        <dbReference type="Pfam" id="PF03895"/>
    </source>
</evidence>
<feature type="signal peptide" evidence="12">
    <location>
        <begin position="1"/>
        <end position="24"/>
    </location>
</feature>
<evidence type="ECO:0000256" key="9">
    <source>
        <dbReference type="ARBA" id="ARBA00023136"/>
    </source>
</evidence>
<evidence type="ECO:0000256" key="10">
    <source>
        <dbReference type="ARBA" id="ARBA00023237"/>
    </source>
</evidence>
<evidence type="ECO:0000259" key="14">
    <source>
        <dbReference type="Pfam" id="PF05662"/>
    </source>
</evidence>
<feature type="domain" description="Trimeric autotransporter adhesin YadA-like C-terminal membrane anchor" evidence="13">
    <location>
        <begin position="289"/>
        <end position="343"/>
    </location>
</feature>
<dbReference type="InterPro" id="IPR005594">
    <property type="entry name" value="YadA_C"/>
</dbReference>
<comment type="similarity">
    <text evidence="3">Belongs to the autotransporter-2 (AT-2) (TC 1.B.40) family.</text>
</comment>
<dbReference type="AlphaFoldDB" id="A0A6N3BEM7"/>
<organism evidence="15">
    <name type="scientific">Veillonella dispar</name>
    <dbReference type="NCBI Taxonomy" id="39778"/>
    <lineage>
        <taxon>Bacteria</taxon>
        <taxon>Bacillati</taxon>
        <taxon>Bacillota</taxon>
        <taxon>Negativicutes</taxon>
        <taxon>Veillonellales</taxon>
        <taxon>Veillonellaceae</taxon>
        <taxon>Veillonella</taxon>
    </lineage>
</organism>
<dbReference type="SUPFAM" id="SSF54523">
    <property type="entry name" value="Pili subunits"/>
    <property type="match status" value="1"/>
</dbReference>
<evidence type="ECO:0000256" key="3">
    <source>
        <dbReference type="ARBA" id="ARBA00005848"/>
    </source>
</evidence>
<dbReference type="InterPro" id="IPR011049">
    <property type="entry name" value="Serralysin-like_metalloprot_C"/>
</dbReference>
<dbReference type="GO" id="GO:0009986">
    <property type="term" value="C:cell surface"/>
    <property type="evidence" value="ECO:0007669"/>
    <property type="project" value="UniProtKB-SubCell"/>
</dbReference>
<keyword evidence="7 12" id="KW-0732">Signal</keyword>
<evidence type="ECO:0000256" key="2">
    <source>
        <dbReference type="ARBA" id="ARBA00004442"/>
    </source>
</evidence>
<feature type="coiled-coil region" evidence="11">
    <location>
        <begin position="363"/>
        <end position="390"/>
    </location>
</feature>
<dbReference type="InterPro" id="IPR045584">
    <property type="entry name" value="Pilin-like"/>
</dbReference>
<keyword evidence="6" id="KW-0812">Transmembrane</keyword>
<evidence type="ECO:0000256" key="8">
    <source>
        <dbReference type="ARBA" id="ARBA00022927"/>
    </source>
</evidence>
<dbReference type="EMBL" id="CACRUF010000019">
    <property type="protein sequence ID" value="VYT98752.1"/>
    <property type="molecule type" value="Genomic_DNA"/>
</dbReference>
<keyword evidence="9" id="KW-0472">Membrane</keyword>
<dbReference type="RefSeq" id="WP_422103699.1">
    <property type="nucleotide sequence ID" value="NZ_CACRUF010000019.1"/>
</dbReference>
<dbReference type="GO" id="GO:0009279">
    <property type="term" value="C:cell outer membrane"/>
    <property type="evidence" value="ECO:0007669"/>
    <property type="project" value="UniProtKB-SubCell"/>
</dbReference>
<reference evidence="15" key="1">
    <citation type="submission" date="2019-11" db="EMBL/GenBank/DDBJ databases">
        <authorList>
            <person name="Feng L."/>
        </authorList>
    </citation>
    <scope>NUCLEOTIDE SEQUENCE</scope>
    <source>
        <strain evidence="15">VdisparLFYP95</strain>
    </source>
</reference>
<name>A0A6N3BEM7_9FIRM</name>
<dbReference type="Gene3D" id="3.30.1300.30">
    <property type="entry name" value="GSPII I/J protein-like"/>
    <property type="match status" value="1"/>
</dbReference>
<evidence type="ECO:0000256" key="4">
    <source>
        <dbReference type="ARBA" id="ARBA00022448"/>
    </source>
</evidence>